<feature type="domain" description="CBS" evidence="3">
    <location>
        <begin position="10"/>
        <end position="66"/>
    </location>
</feature>
<dbReference type="SUPFAM" id="SSF54631">
    <property type="entry name" value="CBS-domain pair"/>
    <property type="match status" value="1"/>
</dbReference>
<reference evidence="4" key="1">
    <citation type="submission" date="2019-12" db="EMBL/GenBank/DDBJ databases">
        <title>Whole-genome sequence of Halomicrobium mukohataei pws1.</title>
        <authorList>
            <person name="Verma D.K."/>
            <person name="Gopal K."/>
            <person name="Prasad E.S."/>
        </authorList>
    </citation>
    <scope>NUCLEOTIDE SEQUENCE</scope>
    <source>
        <strain evidence="4">Pws1</strain>
    </source>
</reference>
<dbReference type="EMBL" id="WOYG01000001">
    <property type="protein sequence ID" value="NLV10356.1"/>
    <property type="molecule type" value="Genomic_DNA"/>
</dbReference>
<evidence type="ECO:0000256" key="2">
    <source>
        <dbReference type="PROSITE-ProRule" id="PRU00703"/>
    </source>
</evidence>
<evidence type="ECO:0000256" key="1">
    <source>
        <dbReference type="ARBA" id="ARBA00023122"/>
    </source>
</evidence>
<dbReference type="PANTHER" id="PTHR43080">
    <property type="entry name" value="CBS DOMAIN-CONTAINING PROTEIN CBSX3, MITOCHONDRIAL"/>
    <property type="match status" value="1"/>
</dbReference>
<organism evidence="4 5">
    <name type="scientific">Halomicrobium mukohataei</name>
    <dbReference type="NCBI Taxonomy" id="57705"/>
    <lineage>
        <taxon>Archaea</taxon>
        <taxon>Methanobacteriati</taxon>
        <taxon>Methanobacteriota</taxon>
        <taxon>Stenosarchaea group</taxon>
        <taxon>Halobacteria</taxon>
        <taxon>Halobacteriales</taxon>
        <taxon>Haloarculaceae</taxon>
        <taxon>Halomicrobium</taxon>
    </lineage>
</organism>
<dbReference type="InterPro" id="IPR046342">
    <property type="entry name" value="CBS_dom_sf"/>
</dbReference>
<feature type="domain" description="CBS" evidence="3">
    <location>
        <begin position="75"/>
        <end position="132"/>
    </location>
</feature>
<proteinExistence type="predicted"/>
<dbReference type="InterPro" id="IPR051257">
    <property type="entry name" value="Diverse_CBS-Domain"/>
</dbReference>
<dbReference type="RefSeq" id="WP_170094062.1">
    <property type="nucleotide sequence ID" value="NZ_WOYG01000001.1"/>
</dbReference>
<dbReference type="AlphaFoldDB" id="A0A847UCZ4"/>
<evidence type="ECO:0000313" key="4">
    <source>
        <dbReference type="EMBL" id="NLV10356.1"/>
    </source>
</evidence>
<dbReference type="SMART" id="SM00116">
    <property type="entry name" value="CBS"/>
    <property type="match status" value="2"/>
</dbReference>
<dbReference type="PANTHER" id="PTHR43080:SF2">
    <property type="entry name" value="CBS DOMAIN-CONTAINING PROTEIN"/>
    <property type="match status" value="1"/>
</dbReference>
<accession>A0A847UCZ4</accession>
<comment type="caution">
    <text evidence="4">The sequence shown here is derived from an EMBL/GenBank/DDBJ whole genome shotgun (WGS) entry which is preliminary data.</text>
</comment>
<sequence>MDDIFVGRLMTSDPVTVSPDTLVEDAAQLMIDESIGSLIVTDDGNDIRGILTSTDFVEIVKESDPKAQTTVERYMSTDVLTTTAQEQIQAVADLMLEAGIHHVPVVDETEGVIGIISTTDLTAYVSTVQTPSPA</sequence>
<dbReference type="Proteomes" id="UP000608662">
    <property type="component" value="Unassembled WGS sequence"/>
</dbReference>
<dbReference type="Pfam" id="PF00571">
    <property type="entry name" value="CBS"/>
    <property type="match status" value="2"/>
</dbReference>
<name>A0A847UCZ4_9EURY</name>
<gene>
    <name evidence="4" type="ORF">GOC74_10485</name>
</gene>
<evidence type="ECO:0000259" key="3">
    <source>
        <dbReference type="PROSITE" id="PS51371"/>
    </source>
</evidence>
<dbReference type="OrthoDB" id="8919at2157"/>
<keyword evidence="1 2" id="KW-0129">CBS domain</keyword>
<protein>
    <submittedName>
        <fullName evidence="4">CBS domain-containing protein</fullName>
    </submittedName>
</protein>
<evidence type="ECO:0000313" key="5">
    <source>
        <dbReference type="Proteomes" id="UP000608662"/>
    </source>
</evidence>
<dbReference type="CDD" id="cd09836">
    <property type="entry name" value="CBS_pair_arch"/>
    <property type="match status" value="1"/>
</dbReference>
<dbReference type="PROSITE" id="PS51371">
    <property type="entry name" value="CBS"/>
    <property type="match status" value="2"/>
</dbReference>
<dbReference type="InterPro" id="IPR000644">
    <property type="entry name" value="CBS_dom"/>
</dbReference>
<dbReference type="Gene3D" id="3.10.580.10">
    <property type="entry name" value="CBS-domain"/>
    <property type="match status" value="1"/>
</dbReference>